<accession>A0ABT1HUU0</accession>
<evidence type="ECO:0000313" key="2">
    <source>
        <dbReference type="Proteomes" id="UP001205311"/>
    </source>
</evidence>
<sequence>MPTREVWSTEELAEIYRALTEGGVRQDRPDYIGTAVILSDKTFVGWRTKSATSPEPTIDMRSVTGGRLKIHVNTEGWDDE</sequence>
<dbReference type="Proteomes" id="UP001205311">
    <property type="component" value="Unassembled WGS sequence"/>
</dbReference>
<name>A0ABT1HUU0_STRSD</name>
<protein>
    <submittedName>
        <fullName evidence="1">Uncharacterized protein</fullName>
    </submittedName>
</protein>
<gene>
    <name evidence="1" type="ORF">LX15_002991</name>
</gene>
<dbReference type="EMBL" id="JAMTCP010000015">
    <property type="protein sequence ID" value="MCP2259290.1"/>
    <property type="molecule type" value="Genomic_DNA"/>
</dbReference>
<evidence type="ECO:0000313" key="1">
    <source>
        <dbReference type="EMBL" id="MCP2259290.1"/>
    </source>
</evidence>
<organism evidence="1 2">
    <name type="scientific">Streptoalloteichus tenebrarius (strain ATCC 17920 / DSM 40477 / JCM 4838 / CBS 697.72 / NBRC 16177 / NCIMB 11028 / NRRL B-12390 / A12253. 1 / ISP 5477)</name>
    <name type="common">Streptomyces tenebrarius</name>
    <dbReference type="NCBI Taxonomy" id="1933"/>
    <lineage>
        <taxon>Bacteria</taxon>
        <taxon>Bacillati</taxon>
        <taxon>Actinomycetota</taxon>
        <taxon>Actinomycetes</taxon>
        <taxon>Pseudonocardiales</taxon>
        <taxon>Pseudonocardiaceae</taxon>
        <taxon>Streptoalloteichus</taxon>
    </lineage>
</organism>
<proteinExistence type="predicted"/>
<keyword evidence="2" id="KW-1185">Reference proteome</keyword>
<reference evidence="1 2" key="1">
    <citation type="submission" date="2022-06" db="EMBL/GenBank/DDBJ databases">
        <title>Genomic Encyclopedia of Archaeal and Bacterial Type Strains, Phase II (KMG-II): from individual species to whole genera.</title>
        <authorList>
            <person name="Goeker M."/>
        </authorList>
    </citation>
    <scope>NUCLEOTIDE SEQUENCE [LARGE SCALE GENOMIC DNA]</scope>
    <source>
        <strain evidence="1 2">DSM 40477</strain>
    </source>
</reference>
<comment type="caution">
    <text evidence="1">The sequence shown here is derived from an EMBL/GenBank/DDBJ whole genome shotgun (WGS) entry which is preliminary data.</text>
</comment>